<gene>
    <name evidence="1" type="ORF">HQN79_04940</name>
</gene>
<name>A0A7D4T028_9GAMM</name>
<protein>
    <submittedName>
        <fullName evidence="1">Uncharacterized protein</fullName>
    </submittedName>
</protein>
<dbReference type="KEGG" id="txa:HQN79_04940"/>
<accession>A0A7D4T028</accession>
<organism evidence="1 2">
    <name type="scientific">Thiomicrorhabdus xiamenensis</name>
    <dbReference type="NCBI Taxonomy" id="2739063"/>
    <lineage>
        <taxon>Bacteria</taxon>
        <taxon>Pseudomonadati</taxon>
        <taxon>Pseudomonadota</taxon>
        <taxon>Gammaproteobacteria</taxon>
        <taxon>Thiotrichales</taxon>
        <taxon>Piscirickettsiaceae</taxon>
        <taxon>Thiomicrorhabdus</taxon>
    </lineage>
</organism>
<dbReference type="RefSeq" id="WP_173284634.1">
    <property type="nucleotide sequence ID" value="NZ_CP054020.1"/>
</dbReference>
<dbReference type="EMBL" id="CP054020">
    <property type="protein sequence ID" value="QKI88962.1"/>
    <property type="molecule type" value="Genomic_DNA"/>
</dbReference>
<keyword evidence="2" id="KW-1185">Reference proteome</keyword>
<evidence type="ECO:0000313" key="2">
    <source>
        <dbReference type="Proteomes" id="UP000504724"/>
    </source>
</evidence>
<sequence>MKLDNPKSVKSAVEIMEQFNLNPLEELARLTVEAKARGDDLTVESISKFLMPYMYPKQKHVSMEVTDTVAAKEWSERINRGRDRLAKKGLVIEHESALDHESEISFL</sequence>
<reference evidence="1 2" key="1">
    <citation type="submission" date="2020-05" db="EMBL/GenBank/DDBJ databases">
        <title>Thiomicrorhabdus sediminis sp.nov. and Thiomicrorhabdus xiamenensis sp.nov., novel sulfur-oxidizing bacteria isolated from coastal sediment.</title>
        <authorList>
            <person name="Liu X."/>
        </authorList>
    </citation>
    <scope>NUCLEOTIDE SEQUENCE [LARGE SCALE GENOMIC DNA]</scope>
    <source>
        <strain evidence="1 2">G2</strain>
    </source>
</reference>
<proteinExistence type="predicted"/>
<dbReference type="Proteomes" id="UP000504724">
    <property type="component" value="Chromosome"/>
</dbReference>
<dbReference type="AlphaFoldDB" id="A0A7D4T028"/>
<evidence type="ECO:0000313" key="1">
    <source>
        <dbReference type="EMBL" id="QKI88962.1"/>
    </source>
</evidence>